<dbReference type="OrthoDB" id="3800738at2759"/>
<dbReference type="Proteomes" id="UP001140560">
    <property type="component" value="Unassembled WGS sequence"/>
</dbReference>
<dbReference type="AlphaFoldDB" id="A0A9W9CM18"/>
<evidence type="ECO:0008006" key="3">
    <source>
        <dbReference type="Google" id="ProtNLM"/>
    </source>
</evidence>
<protein>
    <recommendedName>
        <fullName evidence="3">F-box domain-containing protein</fullName>
    </recommendedName>
</protein>
<accession>A0A9W9CM18</accession>
<name>A0A9W9CM18_9PLEO</name>
<evidence type="ECO:0000313" key="1">
    <source>
        <dbReference type="EMBL" id="KAJ4370767.1"/>
    </source>
</evidence>
<comment type="caution">
    <text evidence="1">The sequence shown here is derived from an EMBL/GenBank/DDBJ whole genome shotgun (WGS) entry which is preliminary data.</text>
</comment>
<dbReference type="EMBL" id="JAPEUY010000008">
    <property type="protein sequence ID" value="KAJ4370767.1"/>
    <property type="molecule type" value="Genomic_DNA"/>
</dbReference>
<keyword evidence="2" id="KW-1185">Reference proteome</keyword>
<evidence type="ECO:0000313" key="2">
    <source>
        <dbReference type="Proteomes" id="UP001140560"/>
    </source>
</evidence>
<organism evidence="1 2">
    <name type="scientific">Neocucurbitaria cava</name>
    <dbReference type="NCBI Taxonomy" id="798079"/>
    <lineage>
        <taxon>Eukaryota</taxon>
        <taxon>Fungi</taxon>
        <taxon>Dikarya</taxon>
        <taxon>Ascomycota</taxon>
        <taxon>Pezizomycotina</taxon>
        <taxon>Dothideomycetes</taxon>
        <taxon>Pleosporomycetidae</taxon>
        <taxon>Pleosporales</taxon>
        <taxon>Pleosporineae</taxon>
        <taxon>Cucurbitariaceae</taxon>
        <taxon>Neocucurbitaria</taxon>
    </lineage>
</organism>
<sequence>MMTSAREQVLGTPELLEAVLYQLCQIAPQIELLRARIVSHGFRAAITSSPCIQQLLFLRAERATKRESWRLNPLLSKHFVPWFAGPLSDRWSMPTHKTLLLLDWMESKREAFLRAEASWRNMLVVQPPPEQLSIIRFSHARLVNGEDKRQDASVSFAGSPAGGVTMGFLYDITESFVRLYPHSQFGVSIRNSDVGPPQIDLHLLYSLDRCPNLPQRLDLVSRGAKSQREVDTLTWTPSRKEFPNAGAVLGLRLADDVRTDLTPERGGIGPYEFAEWKFNRVPISALESDVR</sequence>
<reference evidence="1" key="1">
    <citation type="submission" date="2022-10" db="EMBL/GenBank/DDBJ databases">
        <title>Tapping the CABI collections for fungal endophytes: first genome assemblies for Collariella, Neodidymelliopsis, Ascochyta clinopodiicola, Didymella pomorum, Didymosphaeria variabile, Neocosmospora piperis and Neocucurbitaria cava.</title>
        <authorList>
            <person name="Hill R."/>
        </authorList>
    </citation>
    <scope>NUCLEOTIDE SEQUENCE</scope>
    <source>
        <strain evidence="1">IMI 356814</strain>
    </source>
</reference>
<gene>
    <name evidence="1" type="ORF">N0V83_005289</name>
</gene>
<proteinExistence type="predicted"/>